<organism evidence="1 2">
    <name type="scientific">Parabacteroides distasonis str. 3776 D15 i</name>
    <dbReference type="NCBI Taxonomy" id="1339342"/>
    <lineage>
        <taxon>Bacteria</taxon>
        <taxon>Pseudomonadati</taxon>
        <taxon>Bacteroidota</taxon>
        <taxon>Bacteroidia</taxon>
        <taxon>Bacteroidales</taxon>
        <taxon>Tannerellaceae</taxon>
        <taxon>Parabacteroides</taxon>
    </lineage>
</organism>
<evidence type="ECO:0000313" key="1">
    <source>
        <dbReference type="EMBL" id="KDS39266.1"/>
    </source>
</evidence>
<dbReference type="EMBL" id="JNHK01000058">
    <property type="protein sequence ID" value="KDS39266.1"/>
    <property type="molecule type" value="Genomic_DNA"/>
</dbReference>
<protein>
    <submittedName>
        <fullName evidence="1">Uncharacterized protein</fullName>
    </submittedName>
</protein>
<evidence type="ECO:0000313" key="2">
    <source>
        <dbReference type="Proteomes" id="UP000027850"/>
    </source>
</evidence>
<name>A0AB34LAW0_PARDI</name>
<proteinExistence type="predicted"/>
<dbReference type="Proteomes" id="UP000027850">
    <property type="component" value="Unassembled WGS sequence"/>
</dbReference>
<dbReference type="AlphaFoldDB" id="A0AB34LAW0"/>
<comment type="caution">
    <text evidence="1">The sequence shown here is derived from an EMBL/GenBank/DDBJ whole genome shotgun (WGS) entry which is preliminary data.</text>
</comment>
<accession>A0AB34LAW0</accession>
<gene>
    <name evidence="1" type="ORF">M091_4573</name>
</gene>
<dbReference type="RefSeq" id="WP_036612533.1">
    <property type="nucleotide sequence ID" value="NZ_JNHK01000058.1"/>
</dbReference>
<reference evidence="1 2" key="1">
    <citation type="submission" date="2014-04" db="EMBL/GenBank/DDBJ databases">
        <authorList>
            <person name="Sears C."/>
            <person name="Carroll K."/>
            <person name="Sack B.R."/>
            <person name="Qadri F."/>
            <person name="Myers L.L."/>
            <person name="Chung G.-T."/>
            <person name="Escheverria P."/>
            <person name="Fraser C.M."/>
            <person name="Sadzewicz L."/>
            <person name="Shefchek K.A."/>
            <person name="Tallon L."/>
            <person name="Das S.P."/>
            <person name="Daugherty S."/>
            <person name="Mongodin E.F."/>
        </authorList>
    </citation>
    <scope>NUCLEOTIDE SEQUENCE [LARGE SCALE GENOMIC DNA]</scope>
    <source>
        <strain evidence="1 2">3776 D15 i</strain>
    </source>
</reference>
<sequence length="154" mass="18223">MDELIEYKAIQKRTVNHKKEYVEFWVQYFDTPYITEKDDYYNLIASLRNLLSALDSPEMKHENMKEIIHGNHYNESFAIKRPYKILWKGYEYPEEGSFIIREDIALALDALVGSIENFVNTVKVESKKEGANLLKQLGTQQIRPDEFIDRVNRD</sequence>